<dbReference type="InParanoid" id="D1C7E8"/>
<reference evidence="2" key="1">
    <citation type="submission" date="2009-11" db="EMBL/GenBank/DDBJ databases">
        <title>The complete chromosome 1 of Sphaerobacter thermophilus DSM 20745.</title>
        <authorList>
            <person name="Lucas S."/>
            <person name="Copeland A."/>
            <person name="Lapidus A."/>
            <person name="Glavina del Rio T."/>
            <person name="Dalin E."/>
            <person name="Tice H."/>
            <person name="Bruce D."/>
            <person name="Goodwin L."/>
            <person name="Pitluck S."/>
            <person name="Kyrpides N."/>
            <person name="Mavromatis K."/>
            <person name="Ivanova N."/>
            <person name="Mikhailova N."/>
            <person name="LaButti K.M."/>
            <person name="Clum A."/>
            <person name="Sun H.I."/>
            <person name="Brettin T."/>
            <person name="Detter J.C."/>
            <person name="Han C."/>
            <person name="Larimer F."/>
            <person name="Land M."/>
            <person name="Hauser L."/>
            <person name="Markowitz V."/>
            <person name="Cheng J.F."/>
            <person name="Hugenholtz P."/>
            <person name="Woyke T."/>
            <person name="Wu D."/>
            <person name="Steenblock K."/>
            <person name="Schneider S."/>
            <person name="Pukall R."/>
            <person name="Goeker M."/>
            <person name="Klenk H.P."/>
            <person name="Eisen J.A."/>
        </authorList>
    </citation>
    <scope>NUCLEOTIDE SEQUENCE [LARGE SCALE GENOMIC DNA]</scope>
    <source>
        <strain evidence="2">ATCC 49802 / DSM 20745 / S 6022</strain>
    </source>
</reference>
<dbReference type="Proteomes" id="UP000002027">
    <property type="component" value="Chromosome 1"/>
</dbReference>
<dbReference type="KEGG" id="sti:Sthe_2374"/>
<accession>D1C7E8</accession>
<keyword evidence="2" id="KW-1185">Reference proteome</keyword>
<dbReference type="HOGENOM" id="CLU_2556558_0_0_0"/>
<organism evidence="1 2">
    <name type="scientific">Sphaerobacter thermophilus (strain ATCC 49802 / DSM 20745 / KCCM 41009 / NCIMB 13125 / S 6022)</name>
    <dbReference type="NCBI Taxonomy" id="479434"/>
    <lineage>
        <taxon>Bacteria</taxon>
        <taxon>Pseudomonadati</taxon>
        <taxon>Thermomicrobiota</taxon>
        <taxon>Thermomicrobia</taxon>
        <taxon>Sphaerobacterales</taxon>
        <taxon>Sphaerobacterineae</taxon>
        <taxon>Sphaerobacteraceae</taxon>
        <taxon>Sphaerobacter</taxon>
    </lineage>
</organism>
<protein>
    <submittedName>
        <fullName evidence="1">Uncharacterized protein</fullName>
    </submittedName>
</protein>
<proteinExistence type="predicted"/>
<dbReference type="RefSeq" id="WP_012872835.1">
    <property type="nucleotide sequence ID" value="NC_013523.1"/>
</dbReference>
<evidence type="ECO:0000313" key="2">
    <source>
        <dbReference type="Proteomes" id="UP000002027"/>
    </source>
</evidence>
<dbReference type="OrthoDB" id="9976362at2"/>
<reference evidence="1 2" key="2">
    <citation type="journal article" date="2010" name="Stand. Genomic Sci.">
        <title>Complete genome sequence of Desulfohalobium retbaense type strain (HR(100)).</title>
        <authorList>
            <person name="Spring S."/>
            <person name="Nolan M."/>
            <person name="Lapidus A."/>
            <person name="Glavina Del Rio T."/>
            <person name="Copeland A."/>
            <person name="Tice H."/>
            <person name="Cheng J.F."/>
            <person name="Lucas S."/>
            <person name="Land M."/>
            <person name="Chen F."/>
            <person name="Bruce D."/>
            <person name="Goodwin L."/>
            <person name="Pitluck S."/>
            <person name="Ivanova N."/>
            <person name="Mavromatis K."/>
            <person name="Mikhailova N."/>
            <person name="Pati A."/>
            <person name="Chen A."/>
            <person name="Palaniappan K."/>
            <person name="Hauser L."/>
            <person name="Chang Y.J."/>
            <person name="Jeffries C.D."/>
            <person name="Munk C."/>
            <person name="Kiss H."/>
            <person name="Chain P."/>
            <person name="Han C."/>
            <person name="Brettin T."/>
            <person name="Detter J.C."/>
            <person name="Schuler E."/>
            <person name="Goker M."/>
            <person name="Rohde M."/>
            <person name="Bristow J."/>
            <person name="Eisen J.A."/>
            <person name="Markowitz V."/>
            <person name="Hugenholtz P."/>
            <person name="Kyrpides N.C."/>
            <person name="Klenk H.P."/>
        </authorList>
    </citation>
    <scope>NUCLEOTIDE SEQUENCE [LARGE SCALE GENOMIC DNA]</scope>
    <source>
        <strain evidence="2">ATCC 49802 / DSM 20745 / S 6022</strain>
    </source>
</reference>
<sequence length="82" mass="9399">MVRAREKRPASEPVPVTEEVCELHFGCSMLRRTRLVLKGRSRPMMRCSLGYAVRTEEDKRRCLAVEGPSECWHLTATKRPGV</sequence>
<dbReference type="AlphaFoldDB" id="D1C7E8"/>
<evidence type="ECO:0000313" key="1">
    <source>
        <dbReference type="EMBL" id="ACZ39794.1"/>
    </source>
</evidence>
<dbReference type="EMBL" id="CP001823">
    <property type="protein sequence ID" value="ACZ39794.1"/>
    <property type="molecule type" value="Genomic_DNA"/>
</dbReference>
<gene>
    <name evidence="1" type="ordered locus">Sthe_2374</name>
</gene>
<name>D1C7E8_SPHTD</name>